<keyword evidence="1" id="KW-0732">Signal</keyword>
<protein>
    <submittedName>
        <fullName evidence="2">Uncharacterized protein</fullName>
    </submittedName>
</protein>
<gene>
    <name evidence="2" type="ORF">EA58_13655</name>
</gene>
<keyword evidence="3" id="KW-1185">Reference proteome</keyword>
<organism evidence="2 3">
    <name type="scientific">Photobacterium galatheae</name>
    <dbReference type="NCBI Taxonomy" id="1654360"/>
    <lineage>
        <taxon>Bacteria</taxon>
        <taxon>Pseudomonadati</taxon>
        <taxon>Pseudomonadota</taxon>
        <taxon>Gammaproteobacteria</taxon>
        <taxon>Vibrionales</taxon>
        <taxon>Vibrionaceae</taxon>
        <taxon>Photobacterium</taxon>
    </lineage>
</organism>
<dbReference type="EMBL" id="JMIB01000026">
    <property type="protein sequence ID" value="KDM91189.1"/>
    <property type="molecule type" value="Genomic_DNA"/>
</dbReference>
<evidence type="ECO:0000313" key="3">
    <source>
        <dbReference type="Proteomes" id="UP000027192"/>
    </source>
</evidence>
<sequence length="263" mass="30262">MMKLISFALIPFLAIQTQMAFANSFNQTTWVEIQNNKRVSYTSFQNTESSEYRATTLYSRFSKEQHDRLQQISDSLLLIQQSLVPSTDGYVLKIVQDTYNENLIWTIQNTSGLKVTKAQLRKGITLSQKEGERYQHQLKQSSKTVAASIKQDRYTATLTRTMTDSPSIAIQWPGQCNPETLPEQTDVLVNDVTVKMKVSCDAENQVTTSLPESPEALQVLRQQFSRYAWTTIKLPQKKDEVKFWTVNFQESWDTFIQSPVFAY</sequence>
<feature type="signal peptide" evidence="1">
    <location>
        <begin position="1"/>
        <end position="22"/>
    </location>
</feature>
<dbReference type="RefSeq" id="WP_161781045.1">
    <property type="nucleotide sequence ID" value="NZ_JMIB01000026.1"/>
</dbReference>
<name>A0A066RLJ0_9GAMM</name>
<comment type="caution">
    <text evidence="2">The sequence shown here is derived from an EMBL/GenBank/DDBJ whole genome shotgun (WGS) entry which is preliminary data.</text>
</comment>
<dbReference type="Proteomes" id="UP000027192">
    <property type="component" value="Unassembled WGS sequence"/>
</dbReference>
<evidence type="ECO:0000313" key="2">
    <source>
        <dbReference type="EMBL" id="KDM91189.1"/>
    </source>
</evidence>
<feature type="chain" id="PRO_5001630516" evidence="1">
    <location>
        <begin position="23"/>
        <end position="263"/>
    </location>
</feature>
<reference evidence="2 3" key="1">
    <citation type="submission" date="2014-04" db="EMBL/GenBank/DDBJ databases">
        <title>Draft genome sequence of Photobacterium halotolerans S2753: a solonamide, ngercheumicin and holomycin producer.</title>
        <authorList>
            <person name="Machado H.R."/>
            <person name="Gram L."/>
        </authorList>
    </citation>
    <scope>NUCLEOTIDE SEQUENCE [LARGE SCALE GENOMIC DNA]</scope>
    <source>
        <strain evidence="2 3">S2753</strain>
    </source>
</reference>
<dbReference type="AlphaFoldDB" id="A0A066RLJ0"/>
<evidence type="ECO:0000256" key="1">
    <source>
        <dbReference type="SAM" id="SignalP"/>
    </source>
</evidence>
<proteinExistence type="predicted"/>
<accession>A0A066RLJ0</accession>